<gene>
    <name evidence="3" type="ORF">MLE19_15785</name>
</gene>
<evidence type="ECO:0000313" key="3">
    <source>
        <dbReference type="EMBL" id="MCH4812796.1"/>
    </source>
</evidence>
<keyword evidence="3" id="KW-0449">Lipoprotein</keyword>
<feature type="chain" id="PRO_5045523231" evidence="1">
    <location>
        <begin position="24"/>
        <end position="208"/>
    </location>
</feature>
<reference evidence="3 4" key="1">
    <citation type="submission" date="2022-03" db="EMBL/GenBank/DDBJ databases">
        <title>Genomic signatures underlying metal tolerance in selected Arctic bacterial isolates.</title>
        <authorList>
            <person name="Thomas F.A."/>
            <person name="Venkatachalam S."/>
            <person name="Krishnan K.P."/>
        </authorList>
    </citation>
    <scope>NUCLEOTIDE SEQUENCE [LARGE SCALE GENOMIC DNA]</scope>
    <source>
        <strain evidence="3 4">HM116</strain>
    </source>
</reference>
<dbReference type="PROSITE" id="PS51257">
    <property type="entry name" value="PROKAR_LIPOPROTEIN"/>
    <property type="match status" value="1"/>
</dbReference>
<dbReference type="InterPro" id="IPR005586">
    <property type="entry name" value="ABC_trans_aux"/>
</dbReference>
<name>A0ABS9S9K1_9GAMM</name>
<evidence type="ECO:0000259" key="2">
    <source>
        <dbReference type="Pfam" id="PF03886"/>
    </source>
</evidence>
<protein>
    <submittedName>
        <fullName evidence="3">ABC-type transport auxiliary lipoprotein family protein</fullName>
    </submittedName>
</protein>
<dbReference type="Gene3D" id="3.40.50.10610">
    <property type="entry name" value="ABC-type transport auxiliary lipoprotein component"/>
    <property type="match status" value="1"/>
</dbReference>
<dbReference type="EMBL" id="JAKVTW010000013">
    <property type="protein sequence ID" value="MCH4812796.1"/>
    <property type="molecule type" value="Genomic_DNA"/>
</dbReference>
<keyword evidence="4" id="KW-1185">Reference proteome</keyword>
<dbReference type="Proteomes" id="UP001320609">
    <property type="component" value="Unassembled WGS sequence"/>
</dbReference>
<evidence type="ECO:0000256" key="1">
    <source>
        <dbReference type="SAM" id="SignalP"/>
    </source>
</evidence>
<evidence type="ECO:0000313" key="4">
    <source>
        <dbReference type="Proteomes" id="UP001320609"/>
    </source>
</evidence>
<feature type="signal peptide" evidence="1">
    <location>
        <begin position="1"/>
        <end position="23"/>
    </location>
</feature>
<accession>A0ABS9S9K1</accession>
<sequence>MSLRIPATILVSAALLLSAGCSILPESEPATLYRLPASDLPSTAITSNSARQRLGIADPEAGHLINSNRIVVYPERTVVNVYEGARWHVNAPDLLRARLIEGLQQSQIFAGVGSDRLPHDLLLLSELRHFQSDYVTDPPTVKIQLDVQLVGTQNRTPLAARNFSTSAQASSVDIADVVDAFGSASDELTEQLAAWLAQQPDVIGTTGR</sequence>
<organism evidence="3 4">
    <name type="scientific">Vreelandella neptunia</name>
    <dbReference type="NCBI Taxonomy" id="115551"/>
    <lineage>
        <taxon>Bacteria</taxon>
        <taxon>Pseudomonadati</taxon>
        <taxon>Pseudomonadota</taxon>
        <taxon>Gammaproteobacteria</taxon>
        <taxon>Oceanospirillales</taxon>
        <taxon>Halomonadaceae</taxon>
        <taxon>Vreelandella</taxon>
    </lineage>
</organism>
<dbReference type="RefSeq" id="WP_240719092.1">
    <property type="nucleotide sequence ID" value="NZ_JAKVTW010000013.1"/>
</dbReference>
<feature type="domain" description="ABC-type transport auxiliary lipoprotein component" evidence="2">
    <location>
        <begin position="33"/>
        <end position="193"/>
    </location>
</feature>
<comment type="caution">
    <text evidence="3">The sequence shown here is derived from an EMBL/GenBank/DDBJ whole genome shotgun (WGS) entry which is preliminary data.</text>
</comment>
<keyword evidence="1" id="KW-0732">Signal</keyword>
<proteinExistence type="predicted"/>
<dbReference type="Pfam" id="PF03886">
    <property type="entry name" value="ABC_trans_aux"/>
    <property type="match status" value="1"/>
</dbReference>
<dbReference type="SUPFAM" id="SSF159594">
    <property type="entry name" value="XCC0632-like"/>
    <property type="match status" value="1"/>
</dbReference>